<dbReference type="Ensembl" id="ENSSFOT00015037594.2">
    <property type="protein sequence ID" value="ENSSFOP00015037189.2"/>
    <property type="gene ID" value="ENSSFOG00015023665.2"/>
</dbReference>
<evidence type="ECO:0000256" key="2">
    <source>
        <dbReference type="ARBA" id="ARBA00006937"/>
    </source>
</evidence>
<feature type="region of interest" description="Disordered" evidence="4">
    <location>
        <begin position="740"/>
        <end position="759"/>
    </location>
</feature>
<feature type="compositionally biased region" description="Polar residues" evidence="4">
    <location>
        <begin position="676"/>
        <end position="697"/>
    </location>
</feature>
<accession>A0A8C9SGQ2</accession>
<dbReference type="SUPFAM" id="SSF56024">
    <property type="entry name" value="Phospholipase D/nuclease"/>
    <property type="match status" value="1"/>
</dbReference>
<dbReference type="GO" id="GO:0007165">
    <property type="term" value="P:signal transduction"/>
    <property type="evidence" value="ECO:0007669"/>
    <property type="project" value="TreeGrafter"/>
</dbReference>
<reference evidence="6 7" key="1">
    <citation type="submission" date="2019-04" db="EMBL/GenBank/DDBJ databases">
        <authorList>
            <consortium name="Wellcome Sanger Institute Data Sharing"/>
        </authorList>
    </citation>
    <scope>NUCLEOTIDE SEQUENCE [LARGE SCALE GENOMIC DNA]</scope>
</reference>
<proteinExistence type="inferred from homology"/>
<evidence type="ECO:0000313" key="7">
    <source>
        <dbReference type="Proteomes" id="UP000694397"/>
    </source>
</evidence>
<feature type="region of interest" description="Disordered" evidence="4">
    <location>
        <begin position="469"/>
        <end position="521"/>
    </location>
</feature>
<evidence type="ECO:0000256" key="1">
    <source>
        <dbReference type="ARBA" id="ARBA00004496"/>
    </source>
</evidence>
<feature type="domain" description="Scaffolding anchor of CK1" evidence="5">
    <location>
        <begin position="15"/>
        <end position="289"/>
    </location>
</feature>
<feature type="compositionally biased region" description="Polar residues" evidence="4">
    <location>
        <begin position="750"/>
        <end position="759"/>
    </location>
</feature>
<dbReference type="Gene3D" id="3.30.870.10">
    <property type="entry name" value="Endonuclease Chain A"/>
    <property type="match status" value="1"/>
</dbReference>
<dbReference type="OrthoDB" id="6103632at2759"/>
<feature type="region of interest" description="Disordered" evidence="4">
    <location>
        <begin position="580"/>
        <end position="732"/>
    </location>
</feature>
<dbReference type="PANTHER" id="PTHR16181">
    <property type="entry name" value="PROTEIN FAM83A-RELATED"/>
    <property type="match status" value="1"/>
</dbReference>
<comment type="similarity">
    <text evidence="2">Belongs to the FAM83 family.</text>
</comment>
<dbReference type="InterPro" id="IPR012461">
    <property type="entry name" value="SACK1"/>
</dbReference>
<feature type="compositionally biased region" description="Polar residues" evidence="4">
    <location>
        <begin position="595"/>
        <end position="614"/>
    </location>
</feature>
<evidence type="ECO:0000259" key="5">
    <source>
        <dbReference type="Pfam" id="PF07894"/>
    </source>
</evidence>
<keyword evidence="7" id="KW-1185">Reference proteome</keyword>
<gene>
    <name evidence="6" type="primary">FAM83G</name>
</gene>
<feature type="region of interest" description="Disordered" evidence="4">
    <location>
        <begin position="928"/>
        <end position="989"/>
    </location>
</feature>
<organism evidence="6 7">
    <name type="scientific">Scleropages formosus</name>
    <name type="common">Asian bonytongue</name>
    <name type="synonym">Osteoglossum formosum</name>
    <dbReference type="NCBI Taxonomy" id="113540"/>
    <lineage>
        <taxon>Eukaryota</taxon>
        <taxon>Metazoa</taxon>
        <taxon>Chordata</taxon>
        <taxon>Craniata</taxon>
        <taxon>Vertebrata</taxon>
        <taxon>Euteleostomi</taxon>
        <taxon>Actinopterygii</taxon>
        <taxon>Neopterygii</taxon>
        <taxon>Teleostei</taxon>
        <taxon>Osteoglossocephala</taxon>
        <taxon>Osteoglossomorpha</taxon>
        <taxon>Osteoglossiformes</taxon>
        <taxon>Osteoglossidae</taxon>
        <taxon>Scleropages</taxon>
    </lineage>
</organism>
<reference evidence="6" key="3">
    <citation type="submission" date="2025-09" db="UniProtKB">
        <authorList>
            <consortium name="Ensembl"/>
        </authorList>
    </citation>
    <scope>IDENTIFICATION</scope>
</reference>
<dbReference type="GeneTree" id="ENSGT00940000157932"/>
<feature type="compositionally biased region" description="Basic and acidic residues" evidence="4">
    <location>
        <begin position="715"/>
        <end position="730"/>
    </location>
</feature>
<protein>
    <submittedName>
        <fullName evidence="6">Family with sequence similarity 83 member G</fullName>
    </submittedName>
</protein>
<dbReference type="PANTHER" id="PTHR16181:SF29">
    <property type="entry name" value="PROTEIN FAM83A-RELATED"/>
    <property type="match status" value="1"/>
</dbReference>
<evidence type="ECO:0000256" key="4">
    <source>
        <dbReference type="SAM" id="MobiDB-lite"/>
    </source>
</evidence>
<dbReference type="AlphaFoldDB" id="A0A8C9SGQ2"/>
<comment type="subcellular location">
    <subcellularLocation>
        <location evidence="1">Cytoplasm</location>
    </subcellularLocation>
</comment>
<dbReference type="FunFam" id="3.30.870.10:FF:000004">
    <property type="entry name" value="protein FAM83H isoform X2"/>
    <property type="match status" value="1"/>
</dbReference>
<reference evidence="6" key="2">
    <citation type="submission" date="2025-08" db="UniProtKB">
        <authorList>
            <consortium name="Ensembl"/>
        </authorList>
    </citation>
    <scope>IDENTIFICATION</scope>
</reference>
<feature type="region of interest" description="Disordered" evidence="4">
    <location>
        <begin position="775"/>
        <end position="853"/>
    </location>
</feature>
<feature type="compositionally biased region" description="Basic and acidic residues" evidence="4">
    <location>
        <begin position="469"/>
        <end position="488"/>
    </location>
</feature>
<evidence type="ECO:0000256" key="3">
    <source>
        <dbReference type="ARBA" id="ARBA00022490"/>
    </source>
</evidence>
<dbReference type="Pfam" id="PF07894">
    <property type="entry name" value="SACK1"/>
    <property type="match status" value="1"/>
</dbReference>
<keyword evidence="3" id="KW-0963">Cytoplasm</keyword>
<sequence>MALSQIECLKENHVNWRTNESKPEFFYSEDQRLALEALIQGGRDAFSQFIQEQNIRPFLSDLELERLEATAQVYSPGSESASGNGDESGGSKRAALSLQYWPDRSDCSVPDLDMGWPDCVSYRGVTRVNVYTQPPMEGQAHVKEVVRKTIAQAQKVIAVVMDLFTDLDIFIDLLDAGFKRKVAVYIILEAAGVPHFLNMCRRAGMHKGHLKNLRVRCTRGTEFYTRSARKVFGSLGQRFMFVDGDRAVSGSYSFTWTASRLDRNLITVVTGQAVETFDKQFQDLYLLSESVSLSNIHLEEAPEPERAPAPAPAPVLSATVARKLINPKYSLVTSNAVETNTKMASEKNDDNKNPVAKVLKPPRERLEPPPIHPGLLNLERINMIPYLPTWPEPDPPSDVIGFINIRDSSKPMHVHLMRSELFETSQAIRFKDPFILPVNPLPEKACPRPKLSKNSFSSPQVTHVLKDLQHRPQEPLDEAKQKAQRLDHASSSPTLEFQVQPVDHTNSSPAKEPAAQPLDKTHSSPALLALQEAAHPTEQTLPVASPDSKHSQPQLHRFLNEPVDQTRSPAIHDLESIQVSPQEHQNEPLREAQPSGHTHSPVTQNPENTQSQQEGPAENKVVWNQTSHPGHIPEKGGDVCTPVPKPRTIHLVISPNDGKDSSKVSIDTELDREPKTQTSLLNNSPNQTSDPYITLTQDPEVPDALTSSIPQPGKGKTESADQRYPDRDGQQNRQEVIAMEEDGWEEISPGESSDISTTSEEFFECNDLDGLEPRLYSLRNGTCDGTGKSKAVQSKPEPLQGKKHQEKAADDGQQTIVEISSEVLRNPKLVTHNSDGGKKKHQTPGRSPARTTCTDAGDWRCTPTGTTADKPDRYCYTASPAGHTVQRRHLRESSTGQLSHKKPAVLWSRGGMTQVLLGSLQPGLSSRPAWTQLVRPRTARSSGQRRPTRKRHAARGDTRTTTGVSLAEMSNFRHLRAKTRTPPQQEQRL</sequence>
<evidence type="ECO:0000313" key="6">
    <source>
        <dbReference type="Ensembl" id="ENSSFOP00015037189.2"/>
    </source>
</evidence>
<dbReference type="GO" id="GO:0019901">
    <property type="term" value="F:protein kinase binding"/>
    <property type="evidence" value="ECO:0007669"/>
    <property type="project" value="TreeGrafter"/>
</dbReference>
<feature type="compositionally biased region" description="Polar residues" evidence="4">
    <location>
        <begin position="489"/>
        <end position="509"/>
    </location>
</feature>
<dbReference type="GO" id="GO:0005737">
    <property type="term" value="C:cytoplasm"/>
    <property type="evidence" value="ECO:0007669"/>
    <property type="project" value="UniProtKB-SubCell"/>
</dbReference>
<name>A0A8C9SGQ2_SCLFO</name>
<dbReference type="Proteomes" id="UP000694397">
    <property type="component" value="Chromosome 8"/>
</dbReference>
<dbReference type="InterPro" id="IPR050944">
    <property type="entry name" value="FAM83"/>
</dbReference>